<proteinExistence type="inferred from homology"/>
<protein>
    <submittedName>
        <fullName evidence="4">PI3K/PI4K domain-containing protein</fullName>
    </submittedName>
</protein>
<feature type="coiled-coil region" evidence="3">
    <location>
        <begin position="5"/>
        <end position="32"/>
    </location>
</feature>
<dbReference type="AlphaFoldDB" id="A0A183AJG4"/>
<evidence type="ECO:0000256" key="2">
    <source>
        <dbReference type="ARBA" id="ARBA00023054"/>
    </source>
</evidence>
<organism evidence="4">
    <name type="scientific">Echinostoma caproni</name>
    <dbReference type="NCBI Taxonomy" id="27848"/>
    <lineage>
        <taxon>Eukaryota</taxon>
        <taxon>Metazoa</taxon>
        <taxon>Spiralia</taxon>
        <taxon>Lophotrochozoa</taxon>
        <taxon>Platyhelminthes</taxon>
        <taxon>Trematoda</taxon>
        <taxon>Digenea</taxon>
        <taxon>Plagiorchiida</taxon>
        <taxon>Echinostomata</taxon>
        <taxon>Echinostomatoidea</taxon>
        <taxon>Echinostomatidae</taxon>
        <taxon>Echinostoma</taxon>
    </lineage>
</organism>
<dbReference type="WBParaSite" id="ECPE_0000711401-mRNA-1">
    <property type="protein sequence ID" value="ECPE_0000711401-mRNA-1"/>
    <property type="gene ID" value="ECPE_0000711401"/>
</dbReference>
<sequence length="119" mass="13588">LDSVYNEHLLTIGQLQDEVKALKRQLAQKDAEMLAKDRTIAELRSELIDTKEFHESRLLKARAAAQLEQDRLTVKYWRTHLVVSKMLKLGIGGQKTFIDLRFPTIEPNAVWLGGMEGTV</sequence>
<comment type="similarity">
    <text evidence="1">Belongs to the FAM76 family.</text>
</comment>
<evidence type="ECO:0000256" key="1">
    <source>
        <dbReference type="ARBA" id="ARBA00009097"/>
    </source>
</evidence>
<dbReference type="InterPro" id="IPR032017">
    <property type="entry name" value="FAM76"/>
</dbReference>
<reference evidence="4" key="1">
    <citation type="submission" date="2016-06" db="UniProtKB">
        <authorList>
            <consortium name="WormBaseParasite"/>
        </authorList>
    </citation>
    <scope>IDENTIFICATION</scope>
</reference>
<keyword evidence="2 3" id="KW-0175">Coiled coil</keyword>
<accession>A0A183AJG4</accession>
<name>A0A183AJG4_9TREM</name>
<dbReference type="Pfam" id="PF16046">
    <property type="entry name" value="FAM76"/>
    <property type="match status" value="1"/>
</dbReference>
<evidence type="ECO:0000313" key="4">
    <source>
        <dbReference type="WBParaSite" id="ECPE_0000711401-mRNA-1"/>
    </source>
</evidence>
<evidence type="ECO:0000256" key="3">
    <source>
        <dbReference type="SAM" id="Coils"/>
    </source>
</evidence>